<dbReference type="RefSeq" id="WP_113804228.1">
    <property type="nucleotide sequence ID" value="NZ_QOCW01000001.1"/>
</dbReference>
<feature type="binding site" evidence="14 15">
    <location>
        <position position="205"/>
    </location>
    <ligand>
        <name>a divalent metal cation</name>
        <dbReference type="ChEBI" id="CHEBI:60240"/>
    </ligand>
</feature>
<dbReference type="InterPro" id="IPR036397">
    <property type="entry name" value="RNaseH_sf"/>
</dbReference>
<dbReference type="GO" id="GO:0043137">
    <property type="term" value="P:DNA replication, removal of RNA primer"/>
    <property type="evidence" value="ECO:0007669"/>
    <property type="project" value="TreeGrafter"/>
</dbReference>
<accession>A0A366Y106</accession>
<dbReference type="GO" id="GO:0032299">
    <property type="term" value="C:ribonuclease H2 complex"/>
    <property type="evidence" value="ECO:0007669"/>
    <property type="project" value="TreeGrafter"/>
</dbReference>
<evidence type="ECO:0000256" key="1">
    <source>
        <dbReference type="ARBA" id="ARBA00000077"/>
    </source>
</evidence>
<evidence type="ECO:0000256" key="12">
    <source>
        <dbReference type="ARBA" id="ARBA00022801"/>
    </source>
</evidence>
<evidence type="ECO:0000313" key="18">
    <source>
        <dbReference type="Proteomes" id="UP000253314"/>
    </source>
</evidence>
<dbReference type="GO" id="GO:0006298">
    <property type="term" value="P:mismatch repair"/>
    <property type="evidence" value="ECO:0007669"/>
    <property type="project" value="TreeGrafter"/>
</dbReference>
<dbReference type="InterPro" id="IPR001352">
    <property type="entry name" value="RNase_HII/HIII"/>
</dbReference>
<evidence type="ECO:0000256" key="13">
    <source>
        <dbReference type="ARBA" id="ARBA00022842"/>
    </source>
</evidence>
<dbReference type="EMBL" id="QOCW01000001">
    <property type="protein sequence ID" value="RBW71526.1"/>
    <property type="molecule type" value="Genomic_DNA"/>
</dbReference>
<evidence type="ECO:0000256" key="5">
    <source>
        <dbReference type="ARBA" id="ARBA00008378"/>
    </source>
</evidence>
<dbReference type="GO" id="GO:0004523">
    <property type="term" value="F:RNA-DNA hybrid ribonuclease activity"/>
    <property type="evidence" value="ECO:0007669"/>
    <property type="project" value="UniProtKB-UniRule"/>
</dbReference>
<dbReference type="FunFam" id="3.30.420.10:FF:000047">
    <property type="entry name" value="Ribonuclease HIII"/>
    <property type="match status" value="1"/>
</dbReference>
<evidence type="ECO:0000256" key="2">
    <source>
        <dbReference type="ARBA" id="ARBA00001946"/>
    </source>
</evidence>
<keyword evidence="10 14" id="KW-0479">Metal-binding</keyword>
<dbReference type="Proteomes" id="UP000253314">
    <property type="component" value="Unassembled WGS sequence"/>
</dbReference>
<feature type="binding site" evidence="14 15">
    <location>
        <position position="100"/>
    </location>
    <ligand>
        <name>a divalent metal cation</name>
        <dbReference type="ChEBI" id="CHEBI:60240"/>
    </ligand>
</feature>
<dbReference type="PIRSF" id="PIRSF037748">
    <property type="entry name" value="RnhC"/>
    <property type="match status" value="1"/>
</dbReference>
<comment type="cofactor">
    <cofactor evidence="14 15">
        <name>Mn(2+)</name>
        <dbReference type="ChEBI" id="CHEBI:29035"/>
    </cofactor>
    <cofactor evidence="14 15">
        <name>Mg(2+)</name>
        <dbReference type="ChEBI" id="CHEBI:18420"/>
    </cofactor>
    <text evidence="14 15">Manganese or magnesium. Binds 1 divalent metal ion per monomer in the absence of substrate. May bind a second metal ion after substrate binding.</text>
</comment>
<feature type="binding site" evidence="14 15">
    <location>
        <position position="101"/>
    </location>
    <ligand>
        <name>a divalent metal cation</name>
        <dbReference type="ChEBI" id="CHEBI:60240"/>
    </ligand>
</feature>
<dbReference type="Pfam" id="PF01351">
    <property type="entry name" value="RNase_HII"/>
    <property type="match status" value="1"/>
</dbReference>
<comment type="similarity">
    <text evidence="5 14">Belongs to the RNase HII family. RnhC subfamily.</text>
</comment>
<keyword evidence="18" id="KW-1185">Reference proteome</keyword>
<keyword evidence="11 14" id="KW-0255">Endonuclease</keyword>
<keyword evidence="13 14" id="KW-0460">Magnesium</keyword>
<dbReference type="InterPro" id="IPR024567">
    <property type="entry name" value="RNase_HII/HIII_dom"/>
</dbReference>
<dbReference type="EC" id="3.1.26.4" evidence="6 14"/>
<name>A0A366Y106_9BACI</name>
<dbReference type="PROSITE" id="PS51975">
    <property type="entry name" value="RNASE_H_2"/>
    <property type="match status" value="1"/>
</dbReference>
<evidence type="ECO:0000256" key="6">
    <source>
        <dbReference type="ARBA" id="ARBA00012180"/>
    </source>
</evidence>
<dbReference type="InterPro" id="IPR012337">
    <property type="entry name" value="RNaseH-like_sf"/>
</dbReference>
<evidence type="ECO:0000313" key="17">
    <source>
        <dbReference type="EMBL" id="RBW71526.1"/>
    </source>
</evidence>
<keyword evidence="12 14" id="KW-0378">Hydrolase</keyword>
<dbReference type="CDD" id="cd14796">
    <property type="entry name" value="RNAse_HIII_N"/>
    <property type="match status" value="1"/>
</dbReference>
<evidence type="ECO:0000256" key="15">
    <source>
        <dbReference type="PROSITE-ProRule" id="PRU01319"/>
    </source>
</evidence>
<evidence type="ECO:0000256" key="14">
    <source>
        <dbReference type="HAMAP-Rule" id="MF_00053"/>
    </source>
</evidence>
<keyword evidence="8 14" id="KW-0963">Cytoplasm</keyword>
<proteinExistence type="inferred from homology"/>
<gene>
    <name evidence="14" type="primary">rnhC</name>
    <name evidence="17" type="ORF">DS031_01900</name>
</gene>
<dbReference type="AlphaFoldDB" id="A0A366Y106"/>
<evidence type="ECO:0000259" key="16">
    <source>
        <dbReference type="PROSITE" id="PS51975"/>
    </source>
</evidence>
<evidence type="ECO:0000256" key="9">
    <source>
        <dbReference type="ARBA" id="ARBA00022722"/>
    </source>
</evidence>
<keyword evidence="9 14" id="KW-0540">Nuclease</keyword>
<organism evidence="17 18">
    <name type="scientific">Bacillus taeanensis</name>
    <dbReference type="NCBI Taxonomy" id="273032"/>
    <lineage>
        <taxon>Bacteria</taxon>
        <taxon>Bacillati</taxon>
        <taxon>Bacillota</taxon>
        <taxon>Bacilli</taxon>
        <taxon>Bacillales</taxon>
        <taxon>Bacillaceae</taxon>
        <taxon>Bacillus</taxon>
    </lineage>
</organism>
<dbReference type="Gene3D" id="3.30.310.10">
    <property type="entry name" value="TATA-Binding Protein"/>
    <property type="match status" value="1"/>
</dbReference>
<comment type="catalytic activity">
    <reaction evidence="1 14 15">
        <text>Endonucleolytic cleavage to 5'-phosphomonoester.</text>
        <dbReference type="EC" id="3.1.26.4"/>
    </reaction>
</comment>
<dbReference type="OrthoDB" id="9777935at2"/>
<dbReference type="GO" id="GO:0005737">
    <property type="term" value="C:cytoplasm"/>
    <property type="evidence" value="ECO:0007669"/>
    <property type="project" value="UniProtKB-SubCell"/>
</dbReference>
<comment type="cofactor">
    <cofactor evidence="2">
        <name>Mg(2+)</name>
        <dbReference type="ChEBI" id="CHEBI:18420"/>
    </cofactor>
</comment>
<dbReference type="PANTHER" id="PTHR10954">
    <property type="entry name" value="RIBONUCLEASE H2 SUBUNIT A"/>
    <property type="match status" value="1"/>
</dbReference>
<dbReference type="InterPro" id="IPR012295">
    <property type="entry name" value="TBP_dom_sf"/>
</dbReference>
<dbReference type="PANTHER" id="PTHR10954:SF23">
    <property type="entry name" value="RIBONUCLEASE"/>
    <property type="match status" value="1"/>
</dbReference>
<comment type="caution">
    <text evidence="17">The sequence shown here is derived from an EMBL/GenBank/DDBJ whole genome shotgun (WGS) entry which is preliminary data.</text>
</comment>
<evidence type="ECO:0000256" key="8">
    <source>
        <dbReference type="ARBA" id="ARBA00022490"/>
    </source>
</evidence>
<dbReference type="GO" id="GO:0003723">
    <property type="term" value="F:RNA binding"/>
    <property type="evidence" value="ECO:0007669"/>
    <property type="project" value="UniProtKB-UniRule"/>
</dbReference>
<dbReference type="InterPro" id="IPR024568">
    <property type="entry name" value="RNase_HIII_N"/>
</dbReference>
<protein>
    <recommendedName>
        <fullName evidence="7 14">Ribonuclease HIII</fullName>
        <shortName evidence="14">RNase HIII</shortName>
        <ecNumber evidence="6 14">3.1.26.4</ecNumber>
    </recommendedName>
</protein>
<comment type="subcellular location">
    <subcellularLocation>
        <location evidence="4 14">Cytoplasm</location>
    </subcellularLocation>
</comment>
<evidence type="ECO:0000256" key="7">
    <source>
        <dbReference type="ARBA" id="ARBA00021407"/>
    </source>
</evidence>
<evidence type="ECO:0000256" key="10">
    <source>
        <dbReference type="ARBA" id="ARBA00022723"/>
    </source>
</evidence>
<comment type="function">
    <text evidence="3 14">Endonuclease that specifically degrades the RNA of RNA-DNA hybrids.</text>
</comment>
<dbReference type="CDD" id="cd06590">
    <property type="entry name" value="RNase_HII_bacteria_HIII_like"/>
    <property type="match status" value="1"/>
</dbReference>
<dbReference type="NCBIfam" id="TIGR00716">
    <property type="entry name" value="rnhC"/>
    <property type="match status" value="1"/>
</dbReference>
<sequence length="314" mass="34946">MANVVLKVSETIMQEIKNNYKEHLQAKLPPGSTFTVKTPFCTITAYKSGKIMFQGKSAEQEAAKWISYDLTAGSNPKKPKKTTAYSIPNNIEQLSFIGSDEVGTGDYFGPITVAAAFCETNKLALLKELGVQDSKNLKDKAIIEIAKNILSVIPYSLLILDNKKYNNLQKQGMNQGKMKALLHNKALLHLLKKLEGQEYDGILIDQFVQPDAYFKYIADQHEQVKDKVYFETKAEQVHLSVAAASIIARYAFLKEMDKLSQTVGTTLPKGAGAHVDLVAAQLIDTKGEGILYHTTKLHFANTDKAKTLYKRKQL</sequence>
<reference evidence="17 18" key="1">
    <citation type="submission" date="2018-07" db="EMBL/GenBank/DDBJ databases">
        <title>Lottiidibacillus patelloidae gen. nov., sp. nov., isolated from the intestinal tract of a marine limpet and the reclassification of B. taeanensis BH030017T, B. algicola KMM 3737T and B. hwajinpoensis SW-72T as genus Lottiidibacillus.</title>
        <authorList>
            <person name="Liu R."/>
            <person name="Huang Z."/>
        </authorList>
    </citation>
    <scope>NUCLEOTIDE SEQUENCE [LARGE SCALE GENOMIC DNA]</scope>
    <source>
        <strain evidence="17 18">BH030017</strain>
    </source>
</reference>
<dbReference type="InterPro" id="IPR004641">
    <property type="entry name" value="RNase_HIII"/>
</dbReference>
<evidence type="ECO:0000256" key="11">
    <source>
        <dbReference type="ARBA" id="ARBA00022759"/>
    </source>
</evidence>
<dbReference type="HAMAP" id="MF_00053">
    <property type="entry name" value="RNase_HIII"/>
    <property type="match status" value="1"/>
</dbReference>
<feature type="domain" description="RNase H type-2" evidence="16">
    <location>
        <begin position="94"/>
        <end position="311"/>
    </location>
</feature>
<evidence type="ECO:0000256" key="4">
    <source>
        <dbReference type="ARBA" id="ARBA00004496"/>
    </source>
</evidence>
<evidence type="ECO:0000256" key="3">
    <source>
        <dbReference type="ARBA" id="ARBA00004065"/>
    </source>
</evidence>
<dbReference type="SUPFAM" id="SSF53098">
    <property type="entry name" value="Ribonuclease H-like"/>
    <property type="match status" value="1"/>
</dbReference>
<dbReference type="Pfam" id="PF11858">
    <property type="entry name" value="DUF3378"/>
    <property type="match status" value="1"/>
</dbReference>
<dbReference type="GO" id="GO:0000287">
    <property type="term" value="F:magnesium ion binding"/>
    <property type="evidence" value="ECO:0007669"/>
    <property type="project" value="UniProtKB-UniRule"/>
</dbReference>
<dbReference type="Gene3D" id="3.30.420.10">
    <property type="entry name" value="Ribonuclease H-like superfamily/Ribonuclease H"/>
    <property type="match status" value="1"/>
</dbReference>